<reference evidence="2 3" key="1">
    <citation type="submission" date="2021-03" db="EMBL/GenBank/DDBJ databases">
        <title>Assistant Professor.</title>
        <authorList>
            <person name="Huq M.A."/>
        </authorList>
    </citation>
    <scope>NUCLEOTIDE SEQUENCE [LARGE SCALE GENOMIC DNA]</scope>
    <source>
        <strain evidence="2 3">MAH-29</strain>
    </source>
</reference>
<proteinExistence type="predicted"/>
<organism evidence="2 3">
    <name type="scientific">Niastella soli</name>
    <dbReference type="NCBI Taxonomy" id="2821487"/>
    <lineage>
        <taxon>Bacteria</taxon>
        <taxon>Pseudomonadati</taxon>
        <taxon>Bacteroidota</taxon>
        <taxon>Chitinophagia</taxon>
        <taxon>Chitinophagales</taxon>
        <taxon>Chitinophagaceae</taxon>
        <taxon>Niastella</taxon>
    </lineage>
</organism>
<name>A0ABS3YWV2_9BACT</name>
<feature type="transmembrane region" description="Helical" evidence="1">
    <location>
        <begin position="6"/>
        <end position="26"/>
    </location>
</feature>
<keyword evidence="3" id="KW-1185">Reference proteome</keyword>
<evidence type="ECO:0000313" key="2">
    <source>
        <dbReference type="EMBL" id="MBO9202409.1"/>
    </source>
</evidence>
<dbReference type="RefSeq" id="WP_209140455.1">
    <property type="nucleotide sequence ID" value="NZ_JAGHKO010000004.1"/>
</dbReference>
<keyword evidence="1" id="KW-0812">Transmembrane</keyword>
<protein>
    <submittedName>
        <fullName evidence="2">Uncharacterized protein</fullName>
    </submittedName>
</protein>
<accession>A0ABS3YWV2</accession>
<dbReference type="Proteomes" id="UP000677244">
    <property type="component" value="Unassembled WGS sequence"/>
</dbReference>
<comment type="caution">
    <text evidence="2">The sequence shown here is derived from an EMBL/GenBank/DDBJ whole genome shotgun (WGS) entry which is preliminary data.</text>
</comment>
<evidence type="ECO:0000313" key="3">
    <source>
        <dbReference type="Proteomes" id="UP000677244"/>
    </source>
</evidence>
<keyword evidence="1" id="KW-0472">Membrane</keyword>
<sequence>MKKLHVSHVLVLTGILVVSVTAVAFYERSNVQPKDDWTEYYWFDASGDYTWRQNTIDFEIYLTGYDQSQAAPFTLMEKGYPPAAVSGWPPQPHNPYLPAKKLYIHP</sequence>
<gene>
    <name evidence="2" type="ORF">J7I42_19135</name>
</gene>
<keyword evidence="1" id="KW-1133">Transmembrane helix</keyword>
<dbReference type="EMBL" id="JAGHKO010000004">
    <property type="protein sequence ID" value="MBO9202409.1"/>
    <property type="molecule type" value="Genomic_DNA"/>
</dbReference>
<evidence type="ECO:0000256" key="1">
    <source>
        <dbReference type="SAM" id="Phobius"/>
    </source>
</evidence>